<dbReference type="OrthoDB" id="8269845at2"/>
<reference evidence="1 2" key="1">
    <citation type="submission" date="2014-03" db="EMBL/GenBank/DDBJ databases">
        <title>Bradyrhizobium valentinum sp. nov., isolated from effective nodules of Lupinus mariae-josephae, a lupine endemic of basic-lime soils in Eastern Spain.</title>
        <authorList>
            <person name="Duran D."/>
            <person name="Rey L."/>
            <person name="Navarro A."/>
            <person name="Busquets A."/>
            <person name="Imperial J."/>
            <person name="Ruiz-Argueso T."/>
        </authorList>
    </citation>
    <scope>NUCLEOTIDE SEQUENCE [LARGE SCALE GENOMIC DNA]</scope>
    <source>
        <strain evidence="1 2">Ro19</strain>
    </source>
</reference>
<gene>
    <name evidence="1" type="ORF">CQ13_23290</name>
</gene>
<dbReference type="Proteomes" id="UP000052023">
    <property type="component" value="Unassembled WGS sequence"/>
</dbReference>
<organism evidence="1 2">
    <name type="scientific">Bradyrhizobium retamae</name>
    <dbReference type="NCBI Taxonomy" id="1300035"/>
    <lineage>
        <taxon>Bacteria</taxon>
        <taxon>Pseudomonadati</taxon>
        <taxon>Pseudomonadota</taxon>
        <taxon>Alphaproteobacteria</taxon>
        <taxon>Hyphomicrobiales</taxon>
        <taxon>Nitrobacteraceae</taxon>
        <taxon>Bradyrhizobium</taxon>
    </lineage>
</organism>
<evidence type="ECO:0000313" key="2">
    <source>
        <dbReference type="Proteomes" id="UP000052023"/>
    </source>
</evidence>
<proteinExistence type="predicted"/>
<keyword evidence="2" id="KW-1185">Reference proteome</keyword>
<evidence type="ECO:0000313" key="1">
    <source>
        <dbReference type="EMBL" id="KRR25951.1"/>
    </source>
</evidence>
<dbReference type="RefSeq" id="WP_057843836.1">
    <property type="nucleotide sequence ID" value="NZ_LLYA01000135.1"/>
</dbReference>
<protein>
    <submittedName>
        <fullName evidence="1">Uncharacterized protein</fullName>
    </submittedName>
</protein>
<accession>A0A0R3N6T8</accession>
<dbReference type="EMBL" id="LLYA01000135">
    <property type="protein sequence ID" value="KRR25951.1"/>
    <property type="molecule type" value="Genomic_DNA"/>
</dbReference>
<name>A0A0R3N6T8_9BRAD</name>
<comment type="caution">
    <text evidence="1">The sequence shown here is derived from an EMBL/GenBank/DDBJ whole genome shotgun (WGS) entry which is preliminary data.</text>
</comment>
<dbReference type="AlphaFoldDB" id="A0A0R3N6T8"/>
<sequence>MMPAEFRWLEGPIVVKPPTYRQELIESMARGLQEAGTAGDERGAIRWLFNNRYAMADIVMLLDDARALAFQEIVAREMSKR</sequence>